<evidence type="ECO:0000256" key="1">
    <source>
        <dbReference type="ARBA" id="ARBA00022801"/>
    </source>
</evidence>
<keyword evidence="5" id="KW-1185">Reference proteome</keyword>
<reference evidence="4 5" key="1">
    <citation type="submission" date="2016-10" db="EMBL/GenBank/DDBJ databases">
        <authorList>
            <person name="de Groot N.N."/>
        </authorList>
    </citation>
    <scope>NUCLEOTIDE SEQUENCE [LARGE SCALE GENOMIC DNA]</scope>
    <source>
        <strain evidence="4 5">DSM 21771</strain>
    </source>
</reference>
<dbReference type="SUPFAM" id="SSF49265">
    <property type="entry name" value="Fibronectin type III"/>
    <property type="match status" value="1"/>
</dbReference>
<feature type="active site" description="Proton donor/acceptor" evidence="2">
    <location>
        <position position="140"/>
    </location>
</feature>
<feature type="active site" description="Acyl-thioester intermediate" evidence="2">
    <location>
        <position position="207"/>
    </location>
</feature>
<dbReference type="InterPro" id="IPR023365">
    <property type="entry name" value="Sortase_dom-sf"/>
</dbReference>
<protein>
    <submittedName>
        <fullName evidence="4">Sortase (Surface protein transpeptidase)</fullName>
    </submittedName>
</protein>
<dbReference type="SUPFAM" id="SSF63817">
    <property type="entry name" value="Sortase"/>
    <property type="match status" value="1"/>
</dbReference>
<sequence length="327" mass="35880">MSIQLKKKILMLLSMSLLVLLPMGFQMGIFPFVDAEEEEEWGEDNQGERIDISTELEGTLSEEFNRLDATASDSQQPDQNNEGITPASIDIPAIDVETDIEEVGILDNGQMGVPSDEDGVAWFEPGTKPGATGNAVMAGHVDSYEGPAIFFDLEDLADGDEIIVSDEEGKALIFTVRTQESYPLGEAPMDDIFGSSGDTSHLNLITCAGTFNEEEGTHDERLVVYAELDEEKSDIEQEAPDAPTNVEVNDSFVSWHAVDNDDVAGYRVYRGELGDDKGEFEQVESVSVHERKRISDTAADPSEHSYYITSVDIHGQESEPSEKVSEE</sequence>
<feature type="compositionally biased region" description="Basic and acidic residues" evidence="3">
    <location>
        <begin position="314"/>
        <end position="327"/>
    </location>
</feature>
<evidence type="ECO:0000313" key="4">
    <source>
        <dbReference type="EMBL" id="SDI47883.1"/>
    </source>
</evidence>
<organism evidence="4 5">
    <name type="scientific">Natribacillus halophilus</name>
    <dbReference type="NCBI Taxonomy" id="549003"/>
    <lineage>
        <taxon>Bacteria</taxon>
        <taxon>Bacillati</taxon>
        <taxon>Bacillota</taxon>
        <taxon>Bacilli</taxon>
        <taxon>Bacillales</taxon>
        <taxon>Bacillaceae</taxon>
        <taxon>Natribacillus</taxon>
    </lineage>
</organism>
<dbReference type="InterPro" id="IPR005754">
    <property type="entry name" value="Sortase"/>
</dbReference>
<evidence type="ECO:0000256" key="3">
    <source>
        <dbReference type="SAM" id="MobiDB-lite"/>
    </source>
</evidence>
<feature type="region of interest" description="Disordered" evidence="3">
    <location>
        <begin position="291"/>
        <end position="327"/>
    </location>
</feature>
<dbReference type="InterPro" id="IPR013783">
    <property type="entry name" value="Ig-like_fold"/>
</dbReference>
<dbReference type="InterPro" id="IPR036116">
    <property type="entry name" value="FN3_sf"/>
</dbReference>
<dbReference type="Gene3D" id="2.40.260.10">
    <property type="entry name" value="Sortase"/>
    <property type="match status" value="1"/>
</dbReference>
<dbReference type="InterPro" id="IPR042001">
    <property type="entry name" value="Sortase_F"/>
</dbReference>
<name>A0A1G8KWZ5_9BACI</name>
<dbReference type="EMBL" id="FNEN01000002">
    <property type="protein sequence ID" value="SDI47883.1"/>
    <property type="molecule type" value="Genomic_DNA"/>
</dbReference>
<evidence type="ECO:0000313" key="5">
    <source>
        <dbReference type="Proteomes" id="UP000198853"/>
    </source>
</evidence>
<keyword evidence="1" id="KW-0378">Hydrolase</keyword>
<evidence type="ECO:0000256" key="2">
    <source>
        <dbReference type="PIRSR" id="PIRSR605754-1"/>
    </source>
</evidence>
<dbReference type="GO" id="GO:0016787">
    <property type="term" value="F:hydrolase activity"/>
    <property type="evidence" value="ECO:0007669"/>
    <property type="project" value="UniProtKB-KW"/>
</dbReference>
<gene>
    <name evidence="4" type="ORF">SAMN04488123_102356</name>
</gene>
<dbReference type="Gene3D" id="2.60.40.10">
    <property type="entry name" value="Immunoglobulins"/>
    <property type="match status" value="1"/>
</dbReference>
<dbReference type="Proteomes" id="UP000198853">
    <property type="component" value="Unassembled WGS sequence"/>
</dbReference>
<dbReference type="Pfam" id="PF04203">
    <property type="entry name" value="Sortase"/>
    <property type="match status" value="1"/>
</dbReference>
<proteinExistence type="predicted"/>
<dbReference type="CDD" id="cd05829">
    <property type="entry name" value="Sortase_F"/>
    <property type="match status" value="1"/>
</dbReference>
<accession>A0A1G8KWZ5</accession>
<dbReference type="AlphaFoldDB" id="A0A1G8KWZ5"/>
<dbReference type="RefSeq" id="WP_176764592.1">
    <property type="nucleotide sequence ID" value="NZ_FNEN01000002.1"/>
</dbReference>